<dbReference type="AlphaFoldDB" id="A0A0P1BFI9"/>
<dbReference type="EMBL" id="CCYA01000247">
    <property type="protein sequence ID" value="CEH14702.1"/>
    <property type="molecule type" value="Genomic_DNA"/>
</dbReference>
<dbReference type="PANTHER" id="PTHR19848">
    <property type="entry name" value="WD40 REPEAT PROTEIN"/>
    <property type="match status" value="1"/>
</dbReference>
<keyword evidence="7" id="KW-1185">Reference proteome</keyword>
<dbReference type="STRING" id="401625.A0A0P1BFI9"/>
<dbReference type="InterPro" id="IPR001680">
    <property type="entry name" value="WD40_rpt"/>
</dbReference>
<keyword evidence="2 5" id="KW-0853">WD repeat</keyword>
<reference evidence="6 7" key="1">
    <citation type="submission" date="2014-09" db="EMBL/GenBank/DDBJ databases">
        <authorList>
            <person name="Magalhaes I.L.F."/>
            <person name="Oliveira U."/>
            <person name="Santos F.R."/>
            <person name="Vidigal T.H.D.A."/>
            <person name="Brescovit A.D."/>
            <person name="Santos A.J."/>
        </authorList>
    </citation>
    <scope>NUCLEOTIDE SEQUENCE [LARGE SCALE GENOMIC DNA]</scope>
</reference>
<dbReference type="PROSITE" id="PS50294">
    <property type="entry name" value="WD_REPEATS_REGION"/>
    <property type="match status" value="6"/>
</dbReference>
<dbReference type="Proteomes" id="UP000054845">
    <property type="component" value="Unassembled WGS sequence"/>
</dbReference>
<feature type="repeat" description="WD" evidence="5">
    <location>
        <begin position="285"/>
        <end position="325"/>
    </location>
</feature>
<dbReference type="InterPro" id="IPR036322">
    <property type="entry name" value="WD40_repeat_dom_sf"/>
</dbReference>
<dbReference type="SUPFAM" id="SSF50978">
    <property type="entry name" value="WD40 repeat-like"/>
    <property type="match status" value="1"/>
</dbReference>
<dbReference type="PROSITE" id="PS00678">
    <property type="entry name" value="WD_REPEATS_1"/>
    <property type="match status" value="3"/>
</dbReference>
<dbReference type="CDD" id="cd00200">
    <property type="entry name" value="WD40"/>
    <property type="match status" value="1"/>
</dbReference>
<dbReference type="Pfam" id="PF00400">
    <property type="entry name" value="WD40"/>
    <property type="match status" value="7"/>
</dbReference>
<keyword evidence="3" id="KW-0677">Repeat</keyword>
<evidence type="ECO:0000256" key="3">
    <source>
        <dbReference type="ARBA" id="ARBA00022737"/>
    </source>
</evidence>
<protein>
    <submittedName>
        <fullName evidence="6">Notchless-like WD40 repeat-containing protein</fullName>
    </submittedName>
</protein>
<evidence type="ECO:0000313" key="7">
    <source>
        <dbReference type="Proteomes" id="UP000054845"/>
    </source>
</evidence>
<dbReference type="PROSITE" id="PS50082">
    <property type="entry name" value="WD_REPEATS_2"/>
    <property type="match status" value="7"/>
</dbReference>
<comment type="subcellular location">
    <subcellularLocation>
        <location evidence="1">Nucleus</location>
        <location evidence="1">Nucleolus</location>
    </subcellularLocation>
</comment>
<proteinExistence type="predicted"/>
<dbReference type="InterPro" id="IPR019775">
    <property type="entry name" value="WD40_repeat_CS"/>
</dbReference>
<feature type="repeat" description="WD" evidence="5">
    <location>
        <begin position="134"/>
        <end position="175"/>
    </location>
</feature>
<dbReference type="PRINTS" id="PR00320">
    <property type="entry name" value="GPROTEINBRPT"/>
</dbReference>
<name>A0A0P1BFI9_9BASI</name>
<sequence>MATLIPARTAKRQRLADEASARESQALAASGKHGPSSKSIVIQFRSGQDGEDLGNQILLPADTTAKQLELVVGDDGSKATSNQRIQIHKSIVEDVLSSWQSQRLGLSTEDVLQVIFQPQAVFRVRPVTRCSSTLSGHSSPILCSTFSPSSKLLCTGAGDKSARIWDIDSELPLHALTGHSGWVLCAEWEGRERRLATGDMSGDVWVWDAMDASDGKKGRPTVAERRLARASGPKGRAFKGHTKWITSLAWEPIHRNTTSPRLASSSKDGTVRVWNVSNRTLCFALGGHSASVNVVRWGGEGALYTASSDRTVKVWNDQTGQLIRTLNDHAHWVNTLALSTDHTLRTGPFDHTGSFAKPSPSAVQAAQTRLKEQRARSAADIVGATGAGQCTELDLAAQASAQTRYDASTSNNKFERAISGSDDHTLFLWPPQISGDVSLGAEGGATPKRPLSRFTGHQKTVNHVAFSPDARLIASASFDNSIKVWDGKTGKFVATLRGHVSSVYRIAWSADSRILVSASKDSTLKLWDLKTFKIRVDLPGHEDEVYCVDFAADKVVSGGRDRVVKIWRN</sequence>
<keyword evidence="4" id="KW-0539">Nucleus</keyword>
<feature type="repeat" description="WD" evidence="5">
    <location>
        <begin position="538"/>
        <end position="569"/>
    </location>
</feature>
<feature type="repeat" description="WD" evidence="5">
    <location>
        <begin position="496"/>
        <end position="531"/>
    </location>
</feature>
<dbReference type="InterPro" id="IPR020472">
    <property type="entry name" value="WD40_PAC1"/>
</dbReference>
<dbReference type="GO" id="GO:0000027">
    <property type="term" value="P:ribosomal large subunit assembly"/>
    <property type="evidence" value="ECO:0007669"/>
    <property type="project" value="TreeGrafter"/>
</dbReference>
<dbReference type="PRINTS" id="PR00319">
    <property type="entry name" value="GPROTEINB"/>
</dbReference>
<organism evidence="6 7">
    <name type="scientific">Ceraceosorus bombacis</name>
    <dbReference type="NCBI Taxonomy" id="401625"/>
    <lineage>
        <taxon>Eukaryota</taxon>
        <taxon>Fungi</taxon>
        <taxon>Dikarya</taxon>
        <taxon>Basidiomycota</taxon>
        <taxon>Ustilaginomycotina</taxon>
        <taxon>Exobasidiomycetes</taxon>
        <taxon>Ceraceosorales</taxon>
        <taxon>Ceraceosoraceae</taxon>
        <taxon>Ceraceosorus</taxon>
    </lineage>
</organism>
<dbReference type="InterPro" id="IPR015943">
    <property type="entry name" value="WD40/YVTN_repeat-like_dom_sf"/>
</dbReference>
<feature type="repeat" description="WD" evidence="5">
    <location>
        <begin position="238"/>
        <end position="278"/>
    </location>
</feature>
<feature type="repeat" description="WD" evidence="5">
    <location>
        <begin position="176"/>
        <end position="208"/>
    </location>
</feature>
<feature type="repeat" description="WD" evidence="5">
    <location>
        <begin position="454"/>
        <end position="495"/>
    </location>
</feature>
<evidence type="ECO:0000313" key="6">
    <source>
        <dbReference type="EMBL" id="CEH14702.1"/>
    </source>
</evidence>
<evidence type="ECO:0000256" key="1">
    <source>
        <dbReference type="ARBA" id="ARBA00004604"/>
    </source>
</evidence>
<accession>A0A0P1BFI9</accession>
<dbReference type="PANTHER" id="PTHR19848:SF0">
    <property type="entry name" value="NOTCHLESS PROTEIN HOMOLOG 1"/>
    <property type="match status" value="1"/>
</dbReference>
<dbReference type="GO" id="GO:0005730">
    <property type="term" value="C:nucleolus"/>
    <property type="evidence" value="ECO:0007669"/>
    <property type="project" value="UniProtKB-SubCell"/>
</dbReference>
<evidence type="ECO:0000256" key="5">
    <source>
        <dbReference type="PROSITE-ProRule" id="PRU00221"/>
    </source>
</evidence>
<dbReference type="OrthoDB" id="10267436at2759"/>
<evidence type="ECO:0000256" key="2">
    <source>
        <dbReference type="ARBA" id="ARBA00022574"/>
    </source>
</evidence>
<evidence type="ECO:0000256" key="4">
    <source>
        <dbReference type="ARBA" id="ARBA00023242"/>
    </source>
</evidence>
<dbReference type="SMART" id="SM00320">
    <property type="entry name" value="WD40"/>
    <property type="match status" value="8"/>
</dbReference>
<dbReference type="Gene3D" id="2.130.10.10">
    <property type="entry name" value="YVTN repeat-like/Quinoprotein amine dehydrogenase"/>
    <property type="match status" value="1"/>
</dbReference>
<dbReference type="InterPro" id="IPR001632">
    <property type="entry name" value="WD40_G-protein_beta-like"/>
</dbReference>